<gene>
    <name evidence="26" type="ordered locus">Ping_1968</name>
</gene>
<evidence type="ECO:0000256" key="19">
    <source>
        <dbReference type="ARBA" id="ARBA00047493"/>
    </source>
</evidence>
<evidence type="ECO:0000256" key="13">
    <source>
        <dbReference type="ARBA" id="ARBA00022840"/>
    </source>
</evidence>
<dbReference type="Proteomes" id="UP000000639">
    <property type="component" value="Chromosome"/>
</dbReference>
<dbReference type="GO" id="GO:0046656">
    <property type="term" value="P:folic acid biosynthetic process"/>
    <property type="evidence" value="ECO:0007669"/>
    <property type="project" value="UniProtKB-KW"/>
</dbReference>
<dbReference type="EC" id="6.3.2.17" evidence="8"/>
<evidence type="ECO:0000256" key="18">
    <source>
        <dbReference type="ARBA" id="ARBA00032510"/>
    </source>
</evidence>
<evidence type="ECO:0000256" key="11">
    <source>
        <dbReference type="ARBA" id="ARBA00022723"/>
    </source>
</evidence>
<keyword evidence="10 23" id="KW-0436">Ligase</keyword>
<evidence type="ECO:0000256" key="8">
    <source>
        <dbReference type="ARBA" id="ARBA00013025"/>
    </source>
</evidence>
<dbReference type="InterPro" id="IPR018109">
    <property type="entry name" value="Folylpolyglutamate_synth_CS"/>
</dbReference>
<dbReference type="KEGG" id="pin:Ping_1968"/>
<evidence type="ECO:0000256" key="23">
    <source>
        <dbReference type="PIRNR" id="PIRNR001563"/>
    </source>
</evidence>
<protein>
    <recommendedName>
        <fullName evidence="9">Dihydrofolate synthase/folylpolyglutamate synthase</fullName>
        <ecNumber evidence="7">6.3.2.12</ecNumber>
        <ecNumber evidence="8">6.3.2.17</ecNumber>
    </recommendedName>
    <alternativeName>
        <fullName evidence="18">Folylpoly-gamma-glutamate synthetase-dihydrofolate synthetase</fullName>
    </alternativeName>
    <alternativeName>
        <fullName evidence="16">Folylpolyglutamate synthetase</fullName>
    </alternativeName>
    <alternativeName>
        <fullName evidence="17">Tetrahydrofolylpolyglutamate synthase</fullName>
    </alternativeName>
</protein>
<comment type="cofactor">
    <cofactor evidence="1">
        <name>Mg(2+)</name>
        <dbReference type="ChEBI" id="CHEBI:18420"/>
    </cofactor>
</comment>
<comment type="subunit">
    <text evidence="6">Monomer.</text>
</comment>
<dbReference type="EMBL" id="CP000510">
    <property type="protein sequence ID" value="ABM03736.1"/>
    <property type="molecule type" value="Genomic_DNA"/>
</dbReference>
<evidence type="ECO:0000313" key="27">
    <source>
        <dbReference type="Proteomes" id="UP000000639"/>
    </source>
</evidence>
<keyword evidence="27" id="KW-1185">Reference proteome</keyword>
<proteinExistence type="inferred from homology"/>
<dbReference type="NCBIfam" id="TIGR01499">
    <property type="entry name" value="folC"/>
    <property type="match status" value="1"/>
</dbReference>
<dbReference type="NCBIfam" id="NF008101">
    <property type="entry name" value="PRK10846.1"/>
    <property type="match status" value="1"/>
</dbReference>
<evidence type="ECO:0000256" key="4">
    <source>
        <dbReference type="ARBA" id="ARBA00005150"/>
    </source>
</evidence>
<dbReference type="PANTHER" id="PTHR11136">
    <property type="entry name" value="FOLYLPOLYGLUTAMATE SYNTHASE-RELATED"/>
    <property type="match status" value="1"/>
</dbReference>
<dbReference type="FunFam" id="3.40.1190.10:FF:000004">
    <property type="entry name" value="Dihydrofolate synthase/folylpolyglutamate synthase"/>
    <property type="match status" value="1"/>
</dbReference>
<evidence type="ECO:0000256" key="7">
    <source>
        <dbReference type="ARBA" id="ARBA00013023"/>
    </source>
</evidence>
<dbReference type="STRING" id="357804.Ping_1968"/>
<keyword evidence="11" id="KW-0479">Metal-binding</keyword>
<comment type="function">
    <text evidence="2">Functions in two distinct reactions of the de novo folate biosynthetic pathway. Catalyzes the addition of a glutamate residue to dihydropteroate (7,8-dihydropteroate or H2Pte) to form dihydrofolate (7,8-dihydrofolate monoglutamate or H2Pte-Glu). Also catalyzes successive additions of L-glutamate to tetrahydrofolate or 10-formyltetrahydrofolate or 5,10-methylenetetrahydrofolate, leading to folylpolyglutamate derivatives.</text>
</comment>
<evidence type="ECO:0000313" key="26">
    <source>
        <dbReference type="EMBL" id="ABM03736.1"/>
    </source>
</evidence>
<comment type="catalytic activity">
    <reaction evidence="20">
        <text>10-formyltetrahydrofolyl-(gamma-L-Glu)(n) + L-glutamate + ATP = 10-formyltetrahydrofolyl-(gamma-L-Glu)(n+1) + ADP + phosphate + H(+)</text>
        <dbReference type="Rhea" id="RHEA:51904"/>
        <dbReference type="Rhea" id="RHEA-COMP:13088"/>
        <dbReference type="Rhea" id="RHEA-COMP:14300"/>
        <dbReference type="ChEBI" id="CHEBI:15378"/>
        <dbReference type="ChEBI" id="CHEBI:29985"/>
        <dbReference type="ChEBI" id="CHEBI:30616"/>
        <dbReference type="ChEBI" id="CHEBI:43474"/>
        <dbReference type="ChEBI" id="CHEBI:134413"/>
        <dbReference type="ChEBI" id="CHEBI:456216"/>
        <dbReference type="EC" id="6.3.2.17"/>
    </reaction>
</comment>
<evidence type="ECO:0000256" key="5">
    <source>
        <dbReference type="ARBA" id="ARBA00008276"/>
    </source>
</evidence>
<evidence type="ECO:0000259" key="24">
    <source>
        <dbReference type="Pfam" id="PF02875"/>
    </source>
</evidence>
<dbReference type="InterPro" id="IPR004101">
    <property type="entry name" value="Mur_ligase_C"/>
</dbReference>
<dbReference type="GO" id="GO:0008841">
    <property type="term" value="F:dihydrofolate synthase activity"/>
    <property type="evidence" value="ECO:0007669"/>
    <property type="project" value="UniProtKB-EC"/>
</dbReference>
<keyword evidence="14" id="KW-0460">Magnesium</keyword>
<dbReference type="OrthoDB" id="9809356at2"/>
<evidence type="ECO:0000256" key="20">
    <source>
        <dbReference type="ARBA" id="ARBA00047808"/>
    </source>
</evidence>
<comment type="similarity">
    <text evidence="5 23">Belongs to the folylpolyglutamate synthase family.</text>
</comment>
<comment type="catalytic activity">
    <reaction evidence="21">
        <text>(6R)-5,10-methylenetetrahydrofolyl-(gamma-L-Glu)(n) + L-glutamate + ATP = (6R)-5,10-methylenetetrahydrofolyl-(gamma-L-Glu)(n+1) + ADP + phosphate + H(+)</text>
        <dbReference type="Rhea" id="RHEA:51912"/>
        <dbReference type="Rhea" id="RHEA-COMP:13257"/>
        <dbReference type="Rhea" id="RHEA-COMP:13258"/>
        <dbReference type="ChEBI" id="CHEBI:15378"/>
        <dbReference type="ChEBI" id="CHEBI:29985"/>
        <dbReference type="ChEBI" id="CHEBI:30616"/>
        <dbReference type="ChEBI" id="CHEBI:43474"/>
        <dbReference type="ChEBI" id="CHEBI:136572"/>
        <dbReference type="ChEBI" id="CHEBI:456216"/>
        <dbReference type="EC" id="6.3.2.17"/>
    </reaction>
</comment>
<keyword evidence="12 23" id="KW-0547">Nucleotide-binding</keyword>
<evidence type="ECO:0000256" key="14">
    <source>
        <dbReference type="ARBA" id="ARBA00022842"/>
    </source>
</evidence>
<name>A1SW71_PSYIN</name>
<sequence>MHNVIPQKLPQTLPQWLAYIEILHPSAIDLGLSRIAKVASALQVINFDAQVITVAGTNGKGTTCAFLEEILLQAGFKVGVYSSPHIQRYTERLRINKQELSDQAHCDAFSAIEKIRKETSLSYFEYATLGCLSLLKQAHCDYILLEVGLGGRLDATNVVESDASVITTIDIDHIDWLGSDREKIGFEKAGVFRANKPVICGEFDPPLSLQAHAQNLNCQIKYAGKDFSYQVTGKQWNWSGKQTLKDIRLPLLPVQNASTALAVIEALQVKVNPAVLKNAIENASLAGRLQKISTTSVCDVYLDVAHNPQSAGYLASQLRLIKAEKPEKCKVHAIVGMLADKDITGTFDQINTEIDFCNLVSLDCYRGLSADSLLENHQKSKNALTTPICFENVNLAYETVRNKVDSSDIIIIFGSFHTVSDFLNFSQG</sequence>
<evidence type="ECO:0000259" key="25">
    <source>
        <dbReference type="Pfam" id="PF08245"/>
    </source>
</evidence>
<evidence type="ECO:0000256" key="15">
    <source>
        <dbReference type="ARBA" id="ARBA00022909"/>
    </source>
</evidence>
<dbReference type="RefSeq" id="WP_011770296.1">
    <property type="nucleotide sequence ID" value="NC_008709.1"/>
</dbReference>
<dbReference type="Pfam" id="PF08245">
    <property type="entry name" value="Mur_ligase_M"/>
    <property type="match status" value="1"/>
</dbReference>
<dbReference type="UniPathway" id="UPA00077">
    <property type="reaction ID" value="UER00157"/>
</dbReference>
<dbReference type="eggNOG" id="COG0285">
    <property type="taxonomic scope" value="Bacteria"/>
</dbReference>
<accession>A1SW71</accession>
<dbReference type="InterPro" id="IPR001645">
    <property type="entry name" value="Folylpolyglutamate_synth"/>
</dbReference>
<dbReference type="InterPro" id="IPR036565">
    <property type="entry name" value="Mur-like_cat_sf"/>
</dbReference>
<dbReference type="InterPro" id="IPR013221">
    <property type="entry name" value="Mur_ligase_cen"/>
</dbReference>
<dbReference type="PANTHER" id="PTHR11136:SF0">
    <property type="entry name" value="DIHYDROFOLATE SYNTHETASE-RELATED"/>
    <property type="match status" value="1"/>
</dbReference>
<dbReference type="HOGENOM" id="CLU_015869_1_0_6"/>
<evidence type="ECO:0000256" key="3">
    <source>
        <dbReference type="ARBA" id="ARBA00004799"/>
    </source>
</evidence>
<dbReference type="Gene3D" id="3.40.1190.10">
    <property type="entry name" value="Mur-like, catalytic domain"/>
    <property type="match status" value="1"/>
</dbReference>
<comment type="catalytic activity">
    <reaction evidence="19">
        <text>(6S)-5,6,7,8-tetrahydrofolyl-(gamma-L-Glu)(n) + L-glutamate + ATP = (6S)-5,6,7,8-tetrahydrofolyl-(gamma-L-Glu)(n+1) + ADP + phosphate + H(+)</text>
        <dbReference type="Rhea" id="RHEA:10580"/>
        <dbReference type="Rhea" id="RHEA-COMP:14738"/>
        <dbReference type="Rhea" id="RHEA-COMP:14740"/>
        <dbReference type="ChEBI" id="CHEBI:15378"/>
        <dbReference type="ChEBI" id="CHEBI:29985"/>
        <dbReference type="ChEBI" id="CHEBI:30616"/>
        <dbReference type="ChEBI" id="CHEBI:43474"/>
        <dbReference type="ChEBI" id="CHEBI:141005"/>
        <dbReference type="ChEBI" id="CHEBI:456216"/>
        <dbReference type="EC" id="6.3.2.17"/>
    </reaction>
</comment>
<evidence type="ECO:0000256" key="1">
    <source>
        <dbReference type="ARBA" id="ARBA00001946"/>
    </source>
</evidence>
<reference evidence="26 27" key="1">
    <citation type="submission" date="2007-01" db="EMBL/GenBank/DDBJ databases">
        <title>Complete sequence of Psychromonas ingrahamii 37.</title>
        <authorList>
            <consortium name="US DOE Joint Genome Institute"/>
            <person name="Copeland A."/>
            <person name="Lucas S."/>
            <person name="Lapidus A."/>
            <person name="Barry K."/>
            <person name="Detter J.C."/>
            <person name="Glavina del Rio T."/>
            <person name="Hammon N."/>
            <person name="Israni S."/>
            <person name="Dalin E."/>
            <person name="Tice H."/>
            <person name="Pitluck S."/>
            <person name="Thompson L.S."/>
            <person name="Brettin T."/>
            <person name="Bruce D."/>
            <person name="Han C."/>
            <person name="Tapia R."/>
            <person name="Schmutz J."/>
            <person name="Larimer F."/>
            <person name="Land M."/>
            <person name="Hauser L."/>
            <person name="Kyrpides N."/>
            <person name="Ivanova N."/>
            <person name="Staley J."/>
            <person name="Richardson P."/>
        </authorList>
    </citation>
    <scope>NUCLEOTIDE SEQUENCE [LARGE SCALE GENOMIC DNA]</scope>
    <source>
        <strain evidence="26 27">37</strain>
    </source>
</reference>
<organism evidence="26 27">
    <name type="scientific">Psychromonas ingrahamii (strain DSM 17664 / CCUG 51855 / 37)</name>
    <dbReference type="NCBI Taxonomy" id="357804"/>
    <lineage>
        <taxon>Bacteria</taxon>
        <taxon>Pseudomonadati</taxon>
        <taxon>Pseudomonadota</taxon>
        <taxon>Gammaproteobacteria</taxon>
        <taxon>Alteromonadales</taxon>
        <taxon>Psychromonadaceae</taxon>
        <taxon>Psychromonas</taxon>
    </lineage>
</organism>
<evidence type="ECO:0000256" key="2">
    <source>
        <dbReference type="ARBA" id="ARBA00002714"/>
    </source>
</evidence>
<dbReference type="Gene3D" id="3.90.190.20">
    <property type="entry name" value="Mur ligase, C-terminal domain"/>
    <property type="match status" value="1"/>
</dbReference>
<dbReference type="GO" id="GO:0005524">
    <property type="term" value="F:ATP binding"/>
    <property type="evidence" value="ECO:0007669"/>
    <property type="project" value="UniProtKB-KW"/>
</dbReference>
<dbReference type="GO" id="GO:0005737">
    <property type="term" value="C:cytoplasm"/>
    <property type="evidence" value="ECO:0007669"/>
    <property type="project" value="TreeGrafter"/>
</dbReference>
<dbReference type="EC" id="6.3.2.12" evidence="7"/>
<dbReference type="SUPFAM" id="SSF53623">
    <property type="entry name" value="MurD-like peptide ligases, catalytic domain"/>
    <property type="match status" value="1"/>
</dbReference>
<feature type="domain" description="Mur ligase central" evidence="25">
    <location>
        <begin position="54"/>
        <end position="265"/>
    </location>
</feature>
<evidence type="ECO:0000256" key="12">
    <source>
        <dbReference type="ARBA" id="ARBA00022741"/>
    </source>
</evidence>
<dbReference type="Pfam" id="PF02875">
    <property type="entry name" value="Mur_ligase_C"/>
    <property type="match status" value="1"/>
</dbReference>
<evidence type="ECO:0000256" key="22">
    <source>
        <dbReference type="ARBA" id="ARBA00049161"/>
    </source>
</evidence>
<comment type="catalytic activity">
    <reaction evidence="22">
        <text>7,8-dihydropteroate + L-glutamate + ATP = 7,8-dihydrofolate + ADP + phosphate + H(+)</text>
        <dbReference type="Rhea" id="RHEA:23584"/>
        <dbReference type="ChEBI" id="CHEBI:15378"/>
        <dbReference type="ChEBI" id="CHEBI:17839"/>
        <dbReference type="ChEBI" id="CHEBI:29985"/>
        <dbReference type="ChEBI" id="CHEBI:30616"/>
        <dbReference type="ChEBI" id="CHEBI:43474"/>
        <dbReference type="ChEBI" id="CHEBI:57451"/>
        <dbReference type="ChEBI" id="CHEBI:456216"/>
        <dbReference type="EC" id="6.3.2.12"/>
    </reaction>
</comment>
<dbReference type="SUPFAM" id="SSF53244">
    <property type="entry name" value="MurD-like peptide ligases, peptide-binding domain"/>
    <property type="match status" value="1"/>
</dbReference>
<evidence type="ECO:0000256" key="10">
    <source>
        <dbReference type="ARBA" id="ARBA00022598"/>
    </source>
</evidence>
<dbReference type="InterPro" id="IPR036615">
    <property type="entry name" value="Mur_ligase_C_dom_sf"/>
</dbReference>
<feature type="domain" description="Mur ligase C-terminal" evidence="24">
    <location>
        <begin position="287"/>
        <end position="416"/>
    </location>
</feature>
<evidence type="ECO:0000256" key="21">
    <source>
        <dbReference type="ARBA" id="ARBA00049035"/>
    </source>
</evidence>
<dbReference type="PROSITE" id="PS01012">
    <property type="entry name" value="FOLYLPOLYGLU_SYNT_2"/>
    <property type="match status" value="1"/>
</dbReference>
<keyword evidence="13 23" id="KW-0067">ATP-binding</keyword>
<evidence type="ECO:0000256" key="9">
    <source>
        <dbReference type="ARBA" id="ARBA00019357"/>
    </source>
</evidence>
<keyword evidence="15" id="KW-0289">Folate biosynthesis</keyword>
<dbReference type="PIRSF" id="PIRSF001563">
    <property type="entry name" value="Folylpolyglu_synth"/>
    <property type="match status" value="1"/>
</dbReference>
<comment type="pathway">
    <text evidence="3">Cofactor biosynthesis; tetrahydrofolate biosynthesis; 7,8-dihydrofolate from 2-amino-4-hydroxy-6-hydroxymethyl-7,8-dihydropteridine diphosphate and 4-aminobenzoate: step 2/2.</text>
</comment>
<evidence type="ECO:0000256" key="17">
    <source>
        <dbReference type="ARBA" id="ARBA00030592"/>
    </source>
</evidence>
<dbReference type="GO" id="GO:0046872">
    <property type="term" value="F:metal ion binding"/>
    <property type="evidence" value="ECO:0007669"/>
    <property type="project" value="UniProtKB-KW"/>
</dbReference>
<dbReference type="AlphaFoldDB" id="A1SW71"/>
<dbReference type="GO" id="GO:0004326">
    <property type="term" value="F:tetrahydrofolylpolyglutamate synthase activity"/>
    <property type="evidence" value="ECO:0007669"/>
    <property type="project" value="UniProtKB-EC"/>
</dbReference>
<dbReference type="GO" id="GO:0046654">
    <property type="term" value="P:tetrahydrofolate biosynthetic process"/>
    <property type="evidence" value="ECO:0007669"/>
    <property type="project" value="UniProtKB-UniPathway"/>
</dbReference>
<comment type="pathway">
    <text evidence="4">Cofactor biosynthesis; tetrahydrofolylpolyglutamate biosynthesis.</text>
</comment>
<evidence type="ECO:0000256" key="16">
    <source>
        <dbReference type="ARBA" id="ARBA00030048"/>
    </source>
</evidence>
<evidence type="ECO:0000256" key="6">
    <source>
        <dbReference type="ARBA" id="ARBA00011245"/>
    </source>
</evidence>